<dbReference type="Proteomes" id="UP000799302">
    <property type="component" value="Unassembled WGS sequence"/>
</dbReference>
<evidence type="ECO:0000313" key="1">
    <source>
        <dbReference type="EMBL" id="KAF2673258.1"/>
    </source>
</evidence>
<proteinExistence type="predicted"/>
<reference evidence="1" key="1">
    <citation type="journal article" date="2020" name="Stud. Mycol.">
        <title>101 Dothideomycetes genomes: a test case for predicting lifestyles and emergence of pathogens.</title>
        <authorList>
            <person name="Haridas S."/>
            <person name="Albert R."/>
            <person name="Binder M."/>
            <person name="Bloem J."/>
            <person name="Labutti K."/>
            <person name="Salamov A."/>
            <person name="Andreopoulos B."/>
            <person name="Baker S."/>
            <person name="Barry K."/>
            <person name="Bills G."/>
            <person name="Bluhm B."/>
            <person name="Cannon C."/>
            <person name="Castanera R."/>
            <person name="Culley D."/>
            <person name="Daum C."/>
            <person name="Ezra D."/>
            <person name="Gonzalez J."/>
            <person name="Henrissat B."/>
            <person name="Kuo A."/>
            <person name="Liang C."/>
            <person name="Lipzen A."/>
            <person name="Lutzoni F."/>
            <person name="Magnuson J."/>
            <person name="Mondo S."/>
            <person name="Nolan M."/>
            <person name="Ohm R."/>
            <person name="Pangilinan J."/>
            <person name="Park H.-J."/>
            <person name="Ramirez L."/>
            <person name="Alfaro M."/>
            <person name="Sun H."/>
            <person name="Tritt A."/>
            <person name="Yoshinaga Y."/>
            <person name="Zwiers L.-H."/>
            <person name="Turgeon B."/>
            <person name="Goodwin S."/>
            <person name="Spatafora J."/>
            <person name="Crous P."/>
            <person name="Grigoriev I."/>
        </authorList>
    </citation>
    <scope>NUCLEOTIDE SEQUENCE</scope>
    <source>
        <strain evidence="1">CBS 115976</strain>
    </source>
</reference>
<gene>
    <name evidence="1" type="ORF">BT63DRAFT_475797</name>
</gene>
<sequence length="270" mass="31198">MASMARYDVPESFLLTDLGQQYALNREMENFNLVVRKSDNGFPFLRVPLELRRMVYNFTLPESLNALKVTSHSVRGEVAEFIAFEKYHWLVLKYAQFELNTKGGRPDLGRGLIRIMRLGRRQDPTDNHCTNFNNVFDPSAVPFGVPFPFDINMAQNIRKIIFDISEYVIPTTECQCETYNFCLHDLQFMFPNLKHVVFRSLPGYYIRSCHFFHFTINWTAGLDNSIMTIDKFIMSIHESWESMNQYLNANTAELPPSSALSQISSVSTAS</sequence>
<accession>A0A6A6UQ94</accession>
<protein>
    <submittedName>
        <fullName evidence="1">Uncharacterized protein</fullName>
    </submittedName>
</protein>
<name>A0A6A6UQ94_9PEZI</name>
<dbReference type="AlphaFoldDB" id="A0A6A6UQ94"/>
<keyword evidence="2" id="KW-1185">Reference proteome</keyword>
<dbReference type="EMBL" id="MU004231">
    <property type="protein sequence ID" value="KAF2673258.1"/>
    <property type="molecule type" value="Genomic_DNA"/>
</dbReference>
<organism evidence="1 2">
    <name type="scientific">Microthyrium microscopicum</name>
    <dbReference type="NCBI Taxonomy" id="703497"/>
    <lineage>
        <taxon>Eukaryota</taxon>
        <taxon>Fungi</taxon>
        <taxon>Dikarya</taxon>
        <taxon>Ascomycota</taxon>
        <taxon>Pezizomycotina</taxon>
        <taxon>Dothideomycetes</taxon>
        <taxon>Dothideomycetes incertae sedis</taxon>
        <taxon>Microthyriales</taxon>
        <taxon>Microthyriaceae</taxon>
        <taxon>Microthyrium</taxon>
    </lineage>
</organism>
<evidence type="ECO:0000313" key="2">
    <source>
        <dbReference type="Proteomes" id="UP000799302"/>
    </source>
</evidence>